<evidence type="ECO:0000256" key="1">
    <source>
        <dbReference type="SAM" id="MobiDB-lite"/>
    </source>
</evidence>
<evidence type="ECO:0000313" key="3">
    <source>
        <dbReference type="Proteomes" id="UP000054196"/>
    </source>
</evidence>
<organism evidence="2 3">
    <name type="scientific">Punctularia strigosozonata (strain HHB-11173)</name>
    <name type="common">White-rot fungus</name>
    <dbReference type="NCBI Taxonomy" id="741275"/>
    <lineage>
        <taxon>Eukaryota</taxon>
        <taxon>Fungi</taxon>
        <taxon>Dikarya</taxon>
        <taxon>Basidiomycota</taxon>
        <taxon>Agaricomycotina</taxon>
        <taxon>Agaricomycetes</taxon>
        <taxon>Corticiales</taxon>
        <taxon>Punctulariaceae</taxon>
        <taxon>Punctularia</taxon>
    </lineage>
</organism>
<name>R7S0V1_PUNST</name>
<evidence type="ECO:0000313" key="2">
    <source>
        <dbReference type="EMBL" id="EIN03479.1"/>
    </source>
</evidence>
<gene>
    <name evidence="2" type="ORF">PUNSTDRAFT_139535</name>
</gene>
<dbReference type="Proteomes" id="UP000054196">
    <property type="component" value="Unassembled WGS sequence"/>
</dbReference>
<feature type="compositionally biased region" description="Polar residues" evidence="1">
    <location>
        <begin position="95"/>
        <end position="110"/>
    </location>
</feature>
<feature type="region of interest" description="Disordered" evidence="1">
    <location>
        <begin position="94"/>
        <end position="128"/>
    </location>
</feature>
<dbReference type="AlphaFoldDB" id="R7S0V1"/>
<sequence>MTTSCARWRPRQLGLIYTQISDDFLPDNWQTTQSASISKGSEDATSATDEPVIDAPLEPLVCDDTHSLFDTAFTNDMHKLDPVLARTKECFTSMEPISSPGTSDPPNTHTPAADPTDPIGPTPEWPVWRPPYRGAPERRLYPTPSAIAKTHNNGTLLAELSGEEAFWTKPISHPTLYAIAKTNPEGSLPTGSDLANLQRITAASRRRDAYLSALCLRFPPCK</sequence>
<dbReference type="RefSeq" id="XP_007389310.1">
    <property type="nucleotide sequence ID" value="XM_007389248.1"/>
</dbReference>
<dbReference type="EMBL" id="JH687563">
    <property type="protein sequence ID" value="EIN03479.1"/>
    <property type="molecule type" value="Genomic_DNA"/>
</dbReference>
<protein>
    <submittedName>
        <fullName evidence="2">Uncharacterized protein</fullName>
    </submittedName>
</protein>
<keyword evidence="3" id="KW-1185">Reference proteome</keyword>
<proteinExistence type="predicted"/>
<accession>R7S0V1</accession>
<dbReference type="HOGENOM" id="CLU_1245915_0_0_1"/>
<dbReference type="GeneID" id="18880336"/>
<dbReference type="KEGG" id="psq:PUNSTDRAFT_139535"/>
<reference evidence="3" key="1">
    <citation type="journal article" date="2012" name="Science">
        <title>The Paleozoic origin of enzymatic lignin decomposition reconstructed from 31 fungal genomes.</title>
        <authorList>
            <person name="Floudas D."/>
            <person name="Binder M."/>
            <person name="Riley R."/>
            <person name="Barry K."/>
            <person name="Blanchette R.A."/>
            <person name="Henrissat B."/>
            <person name="Martinez A.T."/>
            <person name="Otillar R."/>
            <person name="Spatafora J.W."/>
            <person name="Yadav J.S."/>
            <person name="Aerts A."/>
            <person name="Benoit I."/>
            <person name="Boyd A."/>
            <person name="Carlson A."/>
            <person name="Copeland A."/>
            <person name="Coutinho P.M."/>
            <person name="de Vries R.P."/>
            <person name="Ferreira P."/>
            <person name="Findley K."/>
            <person name="Foster B."/>
            <person name="Gaskell J."/>
            <person name="Glotzer D."/>
            <person name="Gorecki P."/>
            <person name="Heitman J."/>
            <person name="Hesse C."/>
            <person name="Hori C."/>
            <person name="Igarashi K."/>
            <person name="Jurgens J.A."/>
            <person name="Kallen N."/>
            <person name="Kersten P."/>
            <person name="Kohler A."/>
            <person name="Kuees U."/>
            <person name="Kumar T.K.A."/>
            <person name="Kuo A."/>
            <person name="LaButti K."/>
            <person name="Larrondo L.F."/>
            <person name="Lindquist E."/>
            <person name="Ling A."/>
            <person name="Lombard V."/>
            <person name="Lucas S."/>
            <person name="Lundell T."/>
            <person name="Martin R."/>
            <person name="McLaughlin D.J."/>
            <person name="Morgenstern I."/>
            <person name="Morin E."/>
            <person name="Murat C."/>
            <person name="Nagy L.G."/>
            <person name="Nolan M."/>
            <person name="Ohm R.A."/>
            <person name="Patyshakuliyeva A."/>
            <person name="Rokas A."/>
            <person name="Ruiz-Duenas F.J."/>
            <person name="Sabat G."/>
            <person name="Salamov A."/>
            <person name="Samejima M."/>
            <person name="Schmutz J."/>
            <person name="Slot J.C."/>
            <person name="St John F."/>
            <person name="Stenlid J."/>
            <person name="Sun H."/>
            <person name="Sun S."/>
            <person name="Syed K."/>
            <person name="Tsang A."/>
            <person name="Wiebenga A."/>
            <person name="Young D."/>
            <person name="Pisabarro A."/>
            <person name="Eastwood D.C."/>
            <person name="Martin F."/>
            <person name="Cullen D."/>
            <person name="Grigoriev I.V."/>
            <person name="Hibbett D.S."/>
        </authorList>
    </citation>
    <scope>NUCLEOTIDE SEQUENCE [LARGE SCALE GENOMIC DNA]</scope>
    <source>
        <strain evidence="3">HHB-11173 SS5</strain>
    </source>
</reference>